<feature type="transmembrane region" description="Helical" evidence="2">
    <location>
        <begin position="115"/>
        <end position="142"/>
    </location>
</feature>
<feature type="transmembrane region" description="Helical" evidence="2">
    <location>
        <begin position="84"/>
        <end position="103"/>
    </location>
</feature>
<feature type="compositionally biased region" description="Low complexity" evidence="1">
    <location>
        <begin position="10"/>
        <end position="30"/>
    </location>
</feature>
<dbReference type="EMBL" id="JAFBBO010000001">
    <property type="protein sequence ID" value="MBM7477857.1"/>
    <property type="molecule type" value="Genomic_DNA"/>
</dbReference>
<evidence type="ECO:0000256" key="1">
    <source>
        <dbReference type="SAM" id="MobiDB-lite"/>
    </source>
</evidence>
<evidence type="ECO:0000313" key="4">
    <source>
        <dbReference type="Proteomes" id="UP000698059"/>
    </source>
</evidence>
<feature type="transmembrane region" description="Helical" evidence="2">
    <location>
        <begin position="42"/>
        <end position="64"/>
    </location>
</feature>
<accession>A0ABS2LC24</accession>
<feature type="region of interest" description="Disordered" evidence="1">
    <location>
        <begin position="1"/>
        <end position="30"/>
    </location>
</feature>
<dbReference type="InterPro" id="IPR025327">
    <property type="entry name" value="DUF4233"/>
</dbReference>
<dbReference type="Pfam" id="PF14017">
    <property type="entry name" value="DUF4233"/>
    <property type="match status" value="1"/>
</dbReference>
<comment type="caution">
    <text evidence="3">The sequence shown here is derived from an EMBL/GenBank/DDBJ whole genome shotgun (WGS) entry which is preliminary data.</text>
</comment>
<evidence type="ECO:0008006" key="5">
    <source>
        <dbReference type="Google" id="ProtNLM"/>
    </source>
</evidence>
<evidence type="ECO:0000256" key="2">
    <source>
        <dbReference type="SAM" id="Phobius"/>
    </source>
</evidence>
<keyword evidence="2" id="KW-0472">Membrane</keyword>
<name>A0ABS2LC24_9CELL</name>
<protein>
    <recommendedName>
        <fullName evidence="5">DUF4233 domain-containing protein</fullName>
    </recommendedName>
</protein>
<proteinExistence type="predicted"/>
<reference evidence="3 4" key="1">
    <citation type="submission" date="2021-01" db="EMBL/GenBank/DDBJ databases">
        <title>Sequencing the genomes of 1000 actinobacteria strains.</title>
        <authorList>
            <person name="Klenk H.-P."/>
        </authorList>
    </citation>
    <scope>NUCLEOTIDE SEQUENCE [LARGE SCALE GENOMIC DNA]</scope>
    <source>
        <strain evidence="3 4">DSM 46000</strain>
    </source>
</reference>
<organism evidence="3 4">
    <name type="scientific">Oerskovia jenensis</name>
    <dbReference type="NCBI Taxonomy" id="162169"/>
    <lineage>
        <taxon>Bacteria</taxon>
        <taxon>Bacillati</taxon>
        <taxon>Actinomycetota</taxon>
        <taxon>Actinomycetes</taxon>
        <taxon>Micrococcales</taxon>
        <taxon>Cellulomonadaceae</taxon>
        <taxon>Oerskovia</taxon>
    </lineage>
</organism>
<keyword evidence="2" id="KW-1133">Transmembrane helix</keyword>
<dbReference type="RefSeq" id="WP_307822369.1">
    <property type="nucleotide sequence ID" value="NZ_BAAAVF010000002.1"/>
</dbReference>
<evidence type="ECO:0000313" key="3">
    <source>
        <dbReference type="EMBL" id="MBM7477857.1"/>
    </source>
</evidence>
<sequence>MSSTIEPADKPAAQAPPAASPAPAGEDAAGAPRIKAKKSAKIQFTSTTLLLEAFLVLFATLVAYGLRTVPYAWPDRLQVPSGPAIWIVGGTLMVVLILLSRMVGGPGGYVAGSVVQLPVIACGFAVPLMFLVGGIFVVLWIVSLRLGGRIDRERAAYDAEHPETAPNM</sequence>
<gene>
    <name evidence="3" type="ORF">JOD49_000777</name>
</gene>
<dbReference type="Proteomes" id="UP000698059">
    <property type="component" value="Unassembled WGS sequence"/>
</dbReference>
<keyword evidence="4" id="KW-1185">Reference proteome</keyword>
<keyword evidence="2" id="KW-0812">Transmembrane</keyword>